<proteinExistence type="inferred from homology"/>
<feature type="region of interest" description="Disordered" evidence="13">
    <location>
        <begin position="460"/>
        <end position="479"/>
    </location>
</feature>
<dbReference type="InterPro" id="IPR029063">
    <property type="entry name" value="SAM-dependent_MTases_sf"/>
</dbReference>
<protein>
    <recommendedName>
        <fullName evidence="12">rRNA adenine N(6)-methyltransferase</fullName>
        <ecNumber evidence="12">2.1.1.-</ecNumber>
    </recommendedName>
</protein>
<evidence type="ECO:0000256" key="13">
    <source>
        <dbReference type="SAM" id="MobiDB-lite"/>
    </source>
</evidence>
<evidence type="ECO:0000313" key="14">
    <source>
        <dbReference type="EnsemblMetazoa" id="ASTEI03119-PA"/>
    </source>
</evidence>
<evidence type="ECO:0000256" key="6">
    <source>
        <dbReference type="ARBA" id="ARBA00022884"/>
    </source>
</evidence>
<evidence type="ECO:0000256" key="12">
    <source>
        <dbReference type="RuleBase" id="RU362106"/>
    </source>
</evidence>
<dbReference type="Gene3D" id="3.40.50.150">
    <property type="entry name" value="Vaccinia Virus protein VP39"/>
    <property type="match status" value="1"/>
</dbReference>
<evidence type="ECO:0000313" key="15">
    <source>
        <dbReference type="Proteomes" id="UP000076408"/>
    </source>
</evidence>
<dbReference type="EnsemblMetazoa" id="ASTEI03119-RA">
    <property type="protein sequence ID" value="ASTEI03119-PA"/>
    <property type="gene ID" value="ASTEI03119"/>
</dbReference>
<feature type="binding site" evidence="11">
    <location>
        <position position="99"/>
    </location>
    <ligand>
        <name>S-adenosyl-L-methionine</name>
        <dbReference type="ChEBI" id="CHEBI:59789"/>
    </ligand>
</feature>
<dbReference type="GO" id="GO:0034246">
    <property type="term" value="F:mitochondrial transcription factor activity"/>
    <property type="evidence" value="ECO:0007669"/>
    <property type="project" value="TreeGrafter"/>
</dbReference>
<keyword evidence="7" id="KW-0809">Transit peptide</keyword>
<evidence type="ECO:0000256" key="11">
    <source>
        <dbReference type="PROSITE-ProRule" id="PRU01026"/>
    </source>
</evidence>
<keyword evidence="4 11" id="KW-0808">Transferase</keyword>
<accession>A0A182Y3T3</accession>
<feature type="binding site" evidence="11">
    <location>
        <position position="148"/>
    </location>
    <ligand>
        <name>S-adenosyl-L-methionine</name>
        <dbReference type="ChEBI" id="CHEBI:59789"/>
    </ligand>
</feature>
<feature type="compositionally biased region" description="Acidic residues" evidence="13">
    <location>
        <begin position="460"/>
        <end position="470"/>
    </location>
</feature>
<dbReference type="GO" id="GO:0000179">
    <property type="term" value="F:rRNA (adenine-N6,N6-)-dimethyltransferase activity"/>
    <property type="evidence" value="ECO:0007669"/>
    <property type="project" value="UniProtKB-UniRule"/>
</dbReference>
<dbReference type="GO" id="GO:0006391">
    <property type="term" value="P:transcription initiation at mitochondrial promoter"/>
    <property type="evidence" value="ECO:0007669"/>
    <property type="project" value="TreeGrafter"/>
</dbReference>
<dbReference type="SUPFAM" id="SSF53335">
    <property type="entry name" value="S-adenosyl-L-methionine-dependent methyltransferases"/>
    <property type="match status" value="1"/>
</dbReference>
<dbReference type="OMA" id="QFRQWPE"/>
<dbReference type="VEuPathDB" id="VectorBase:ASTEI03119"/>
<evidence type="ECO:0000256" key="7">
    <source>
        <dbReference type="ARBA" id="ARBA00022946"/>
    </source>
</evidence>
<organism evidence="14 15">
    <name type="scientific">Anopheles stephensi</name>
    <name type="common">Indo-Pakistan malaria mosquito</name>
    <dbReference type="NCBI Taxonomy" id="30069"/>
    <lineage>
        <taxon>Eukaryota</taxon>
        <taxon>Metazoa</taxon>
        <taxon>Ecdysozoa</taxon>
        <taxon>Arthropoda</taxon>
        <taxon>Hexapoda</taxon>
        <taxon>Insecta</taxon>
        <taxon>Pterygota</taxon>
        <taxon>Neoptera</taxon>
        <taxon>Endopterygota</taxon>
        <taxon>Diptera</taxon>
        <taxon>Nematocera</taxon>
        <taxon>Culicoidea</taxon>
        <taxon>Culicidae</taxon>
        <taxon>Anophelinae</taxon>
        <taxon>Anopheles</taxon>
    </lineage>
</organism>
<evidence type="ECO:0000256" key="5">
    <source>
        <dbReference type="ARBA" id="ARBA00022691"/>
    </source>
</evidence>
<dbReference type="Proteomes" id="UP000076408">
    <property type="component" value="Unassembled WGS sequence"/>
</dbReference>
<feature type="binding site" evidence="11">
    <location>
        <position position="172"/>
    </location>
    <ligand>
        <name>S-adenosyl-L-methionine</name>
        <dbReference type="ChEBI" id="CHEBI:59789"/>
    </ligand>
</feature>
<comment type="similarity">
    <text evidence="11 12">Belongs to the class I-like SAM-binding methyltransferase superfamily. rRNA adenine N(6)-methyltransferase family.</text>
</comment>
<evidence type="ECO:0000256" key="2">
    <source>
        <dbReference type="ARBA" id="ARBA00022552"/>
    </source>
</evidence>
<evidence type="ECO:0000256" key="4">
    <source>
        <dbReference type="ARBA" id="ARBA00022679"/>
    </source>
</evidence>
<reference evidence="14" key="2">
    <citation type="submission" date="2020-05" db="UniProtKB">
        <authorList>
            <consortium name="EnsemblMetazoa"/>
        </authorList>
    </citation>
    <scope>IDENTIFICATION</scope>
    <source>
        <strain evidence="14">Indian</strain>
    </source>
</reference>
<dbReference type="PANTHER" id="PTHR11727">
    <property type="entry name" value="DIMETHYLADENOSINE TRANSFERASE"/>
    <property type="match status" value="1"/>
</dbReference>
<dbReference type="Pfam" id="PF00398">
    <property type="entry name" value="RrnaAD"/>
    <property type="match status" value="1"/>
</dbReference>
<evidence type="ECO:0000256" key="3">
    <source>
        <dbReference type="ARBA" id="ARBA00022603"/>
    </source>
</evidence>
<keyword evidence="2 12" id="KW-0698">rRNA processing</keyword>
<dbReference type="PROSITE" id="PS51689">
    <property type="entry name" value="SAM_RNA_A_N6_MT"/>
    <property type="match status" value="1"/>
</dbReference>
<keyword evidence="5 11" id="KW-0949">S-adenosyl-L-methionine</keyword>
<name>A0A182Y3T3_ANOST</name>
<dbReference type="EC" id="2.1.1.-" evidence="12"/>
<dbReference type="InterPro" id="IPR001737">
    <property type="entry name" value="KsgA/Erm"/>
</dbReference>
<dbReference type="GO" id="GO:0003723">
    <property type="term" value="F:RNA binding"/>
    <property type="evidence" value="ECO:0007669"/>
    <property type="project" value="UniProtKB-UniRule"/>
</dbReference>
<comment type="caution">
    <text evidence="11">Lacks conserved residue(s) required for the propagation of feature annotation.</text>
</comment>
<keyword evidence="9" id="KW-0496">Mitochondrion</keyword>
<keyword evidence="6 11" id="KW-0694">RNA-binding</keyword>
<dbReference type="VEuPathDB" id="VectorBase:ASTEI20_044739"/>
<evidence type="ECO:0000256" key="1">
    <source>
        <dbReference type="ARBA" id="ARBA00004173"/>
    </source>
</evidence>
<sequence length="479" mass="54915">MTGHSLHMLRSIFPRWRNSSTSLYRTVVNDAASLQLKPSRGRKPKAMATTSTPGATEITVPKDILEHFQTTDGMDASVLKHFPPSILRKSSLNTERFYVANRATAERIADVITQDLPPDRLLVEVNPGPGMLTEQILKRKVNNLRLYETESAFEPRLRSSLKLPKDALQIGDFNGLWRLSYLDGLDNGRRVLKLLGDIPQRKWPDEVGFRLFSVIGTVKFLRYLINSITHQSEFYLLGRYEMYLVMSPLLYAQIAATKDGGYKLYRGSTIVFQVYFEHELLGKVPRKHFLPWCTAGGTKKVRTLHQKLIEDGTEEWCLVKIVPRRNLHEHLLPDNFGLFASFITQHYISRRNRIIPSLEHWIPHCGARLILNANYTRRTSKKAASSIANVLPSLLSKSMPLSSNDYPANMNIYTEFGELTPTQALTLFNEFINWSEFHQSPFMQAVESQKLKQRLLRTLDEEDPVSEEPNELMKKRSDA</sequence>
<dbReference type="STRING" id="30069.A0A182Y3T3"/>
<keyword evidence="10" id="KW-0804">Transcription</keyword>
<keyword evidence="3 11" id="KW-0489">Methyltransferase</keyword>
<keyword evidence="8" id="KW-0805">Transcription regulation</keyword>
<reference evidence="15" key="1">
    <citation type="journal article" date="2014" name="Genome Biol.">
        <title>Genome analysis of a major urban malaria vector mosquito, Anopheles stephensi.</title>
        <authorList>
            <person name="Jiang X."/>
            <person name="Peery A."/>
            <person name="Hall A.B."/>
            <person name="Sharma A."/>
            <person name="Chen X.G."/>
            <person name="Waterhouse R.M."/>
            <person name="Komissarov A."/>
            <person name="Riehle M.M."/>
            <person name="Shouche Y."/>
            <person name="Sharakhova M.V."/>
            <person name="Lawson D."/>
            <person name="Pakpour N."/>
            <person name="Arensburger P."/>
            <person name="Davidson V.L."/>
            <person name="Eiglmeier K."/>
            <person name="Emrich S."/>
            <person name="George P."/>
            <person name="Kennedy R.C."/>
            <person name="Mane S.P."/>
            <person name="Maslen G."/>
            <person name="Oringanje C."/>
            <person name="Qi Y."/>
            <person name="Settlage R."/>
            <person name="Tojo M."/>
            <person name="Tubio J.M."/>
            <person name="Unger M.F."/>
            <person name="Wang B."/>
            <person name="Vernick K.D."/>
            <person name="Ribeiro J.M."/>
            <person name="James A.A."/>
            <person name="Michel K."/>
            <person name="Riehle M.A."/>
            <person name="Luckhart S."/>
            <person name="Sharakhov I.V."/>
            <person name="Tu Z."/>
        </authorList>
    </citation>
    <scope>NUCLEOTIDE SEQUENCE [LARGE SCALE GENOMIC DNA]</scope>
    <source>
        <strain evidence="15">Indian</strain>
    </source>
</reference>
<evidence type="ECO:0000256" key="9">
    <source>
        <dbReference type="ARBA" id="ARBA00023128"/>
    </source>
</evidence>
<dbReference type="VEuPathDB" id="VectorBase:ASTE006892"/>
<dbReference type="GO" id="GO:0005759">
    <property type="term" value="C:mitochondrial matrix"/>
    <property type="evidence" value="ECO:0007669"/>
    <property type="project" value="TreeGrafter"/>
</dbReference>
<dbReference type="PANTHER" id="PTHR11727:SF13">
    <property type="entry name" value="DIMETHYLADENOSINE TRANSFERASE 2, MITOCHONDRIAL"/>
    <property type="match status" value="1"/>
</dbReference>
<dbReference type="PIRSF" id="PIRSF027833">
    <property type="entry name" value="MtTFB2"/>
    <property type="match status" value="1"/>
</dbReference>
<evidence type="ECO:0000256" key="10">
    <source>
        <dbReference type="ARBA" id="ARBA00023163"/>
    </source>
</evidence>
<comment type="subcellular location">
    <subcellularLocation>
        <location evidence="1">Mitochondrion</location>
    </subcellularLocation>
</comment>
<dbReference type="AlphaFoldDB" id="A0A182Y3T3"/>
<keyword evidence="15" id="KW-1185">Reference proteome</keyword>
<evidence type="ECO:0000256" key="8">
    <source>
        <dbReference type="ARBA" id="ARBA00023015"/>
    </source>
</evidence>